<evidence type="ECO:0000313" key="8">
    <source>
        <dbReference type="Proteomes" id="UP000181980"/>
    </source>
</evidence>
<dbReference type="InterPro" id="IPR036271">
    <property type="entry name" value="Tet_transcr_reg_TetR-rel_C_sf"/>
</dbReference>
<dbReference type="GO" id="GO:0000976">
    <property type="term" value="F:transcription cis-regulatory region binding"/>
    <property type="evidence" value="ECO:0007669"/>
    <property type="project" value="TreeGrafter"/>
</dbReference>
<protein>
    <submittedName>
        <fullName evidence="7">DNA-binding transcriptional regulator, AcrR family</fullName>
    </submittedName>
</protein>
<keyword evidence="8" id="KW-1185">Reference proteome</keyword>
<evidence type="ECO:0000256" key="3">
    <source>
        <dbReference type="ARBA" id="ARBA00023125"/>
    </source>
</evidence>
<dbReference type="Pfam" id="PF13977">
    <property type="entry name" value="TetR_C_6"/>
    <property type="match status" value="1"/>
</dbReference>
<keyword evidence="3 5" id="KW-0238">DNA-binding</keyword>
<feature type="domain" description="HTH tetR-type" evidence="6">
    <location>
        <begin position="8"/>
        <end position="68"/>
    </location>
</feature>
<dbReference type="EMBL" id="FNUC01000004">
    <property type="protein sequence ID" value="SEF18171.1"/>
    <property type="molecule type" value="Genomic_DNA"/>
</dbReference>
<dbReference type="RefSeq" id="WP_069112218.1">
    <property type="nucleotide sequence ID" value="NZ_FNUC01000004.1"/>
</dbReference>
<reference evidence="8" key="1">
    <citation type="submission" date="2016-10" db="EMBL/GenBank/DDBJ databases">
        <authorList>
            <person name="Varghese N."/>
            <person name="Submissions S."/>
        </authorList>
    </citation>
    <scope>NUCLEOTIDE SEQUENCE [LARGE SCALE GENOMIC DNA]</scope>
    <source>
        <strain evidence="8">DSM 45237</strain>
    </source>
</reference>
<dbReference type="PANTHER" id="PTHR30055">
    <property type="entry name" value="HTH-TYPE TRANSCRIPTIONAL REGULATOR RUTR"/>
    <property type="match status" value="1"/>
</dbReference>
<feature type="DNA-binding region" description="H-T-H motif" evidence="5">
    <location>
        <begin position="31"/>
        <end position="50"/>
    </location>
</feature>
<evidence type="ECO:0000313" key="7">
    <source>
        <dbReference type="EMBL" id="SEF18171.1"/>
    </source>
</evidence>
<evidence type="ECO:0000256" key="5">
    <source>
        <dbReference type="PROSITE-ProRule" id="PRU00335"/>
    </source>
</evidence>
<dbReference type="InterPro" id="IPR001647">
    <property type="entry name" value="HTH_TetR"/>
</dbReference>
<dbReference type="Proteomes" id="UP000181980">
    <property type="component" value="Unassembled WGS sequence"/>
</dbReference>
<evidence type="ECO:0000256" key="2">
    <source>
        <dbReference type="ARBA" id="ARBA00023015"/>
    </source>
</evidence>
<accession>A0A1H5PYA1</accession>
<keyword evidence="2" id="KW-0805">Transcription regulation</keyword>
<dbReference type="InterPro" id="IPR009057">
    <property type="entry name" value="Homeodomain-like_sf"/>
</dbReference>
<gene>
    <name evidence="7" type="ORF">SAMN04488561_6262</name>
</gene>
<evidence type="ECO:0000256" key="1">
    <source>
        <dbReference type="ARBA" id="ARBA00022491"/>
    </source>
</evidence>
<keyword evidence="4" id="KW-0804">Transcription</keyword>
<dbReference type="GO" id="GO:0003700">
    <property type="term" value="F:DNA-binding transcription factor activity"/>
    <property type="evidence" value="ECO:0007669"/>
    <property type="project" value="TreeGrafter"/>
</dbReference>
<dbReference type="SUPFAM" id="SSF48498">
    <property type="entry name" value="Tetracyclin repressor-like, C-terminal domain"/>
    <property type="match status" value="1"/>
</dbReference>
<sequence length="208" mass="21673">MARVSTPRPTKDVITDALLDITAERGLDHVSVRHVAAAAGVAIGTVQHYFPTKDAMLTAAFTEVVRRIRERVAATVLGPDVRRNLAAVLRELLPLDEPRAAEVRVQVAFAARAATMPALAELQGVILGEVTDAIAAALAHVDGGPAAQRRARAQVVLATVDGLALHAVSSRDWVTPESLAAALDDALDALLPPGDPTAAPGDVVGDRS</sequence>
<keyword evidence="1" id="KW-0678">Repressor</keyword>
<proteinExistence type="predicted"/>
<dbReference type="InterPro" id="IPR039538">
    <property type="entry name" value="BetI_C"/>
</dbReference>
<dbReference type="PANTHER" id="PTHR30055:SF234">
    <property type="entry name" value="HTH-TYPE TRANSCRIPTIONAL REGULATOR BETI"/>
    <property type="match status" value="1"/>
</dbReference>
<dbReference type="AlphaFoldDB" id="A0A1H5PYA1"/>
<dbReference type="Pfam" id="PF00440">
    <property type="entry name" value="TetR_N"/>
    <property type="match status" value="1"/>
</dbReference>
<dbReference type="PRINTS" id="PR00455">
    <property type="entry name" value="HTHTETR"/>
</dbReference>
<evidence type="ECO:0000256" key="4">
    <source>
        <dbReference type="ARBA" id="ARBA00023163"/>
    </source>
</evidence>
<dbReference type="InterPro" id="IPR050109">
    <property type="entry name" value="HTH-type_TetR-like_transc_reg"/>
</dbReference>
<dbReference type="SUPFAM" id="SSF46689">
    <property type="entry name" value="Homeodomain-like"/>
    <property type="match status" value="1"/>
</dbReference>
<dbReference type="Gene3D" id="1.10.357.10">
    <property type="entry name" value="Tetracycline Repressor, domain 2"/>
    <property type="match status" value="1"/>
</dbReference>
<organism evidence="7 8">
    <name type="scientific">Jiangella alba</name>
    <dbReference type="NCBI Taxonomy" id="561176"/>
    <lineage>
        <taxon>Bacteria</taxon>
        <taxon>Bacillati</taxon>
        <taxon>Actinomycetota</taxon>
        <taxon>Actinomycetes</taxon>
        <taxon>Jiangellales</taxon>
        <taxon>Jiangellaceae</taxon>
        <taxon>Jiangella</taxon>
    </lineage>
</organism>
<name>A0A1H5PYA1_9ACTN</name>
<evidence type="ECO:0000259" key="6">
    <source>
        <dbReference type="PROSITE" id="PS50977"/>
    </source>
</evidence>
<dbReference type="PROSITE" id="PS50977">
    <property type="entry name" value="HTH_TETR_2"/>
    <property type="match status" value="1"/>
</dbReference>